<feature type="compositionally biased region" description="Basic and acidic residues" evidence="1">
    <location>
        <begin position="236"/>
        <end position="249"/>
    </location>
</feature>
<name>A0AAE1C1P5_9PEZI</name>
<proteinExistence type="predicted"/>
<evidence type="ECO:0000313" key="3">
    <source>
        <dbReference type="Proteomes" id="UP001274830"/>
    </source>
</evidence>
<sequence length="352" mass="39191">MSSEKQEQAQKKFFIVTVGGGKCLTNTPNGVLDCLPSPSDKQYWTIEASEDDANVVAFKSCSSGQYLRNEIPQVLSGAKIGLGEKQWWTLERGNIPGSCAIRSNVCSVGKSYLNDYEGVYRDNNLVHMWQWVVSIAAESIPHLEFWLTWYLIDSENAANFNPIGEAAGKSAADTAASEKKASEVEQKAKELEAREAALQKKTDELEKKAKAAEDQAADVKRREEEVAQREAAASKSSKEPQATKKEDSPAPKSSPKQDNNEDKHTIAMLRGEIERLEVRNENGDLKLQLRNKDLEVQLEKAQHAAFTGSRAPRPSKAIMYGCGHKAYPPLRKIERRIVGIMYEGLEYQSLDQ</sequence>
<accession>A0AAE1C1P5</accession>
<dbReference type="InterPro" id="IPR035992">
    <property type="entry name" value="Ricin_B-like_lectins"/>
</dbReference>
<dbReference type="EMBL" id="JAUTXT010000017">
    <property type="protein sequence ID" value="KAK3674951.1"/>
    <property type="molecule type" value="Genomic_DNA"/>
</dbReference>
<keyword evidence="3" id="KW-1185">Reference proteome</keyword>
<dbReference type="AlphaFoldDB" id="A0AAE1C1P5"/>
<dbReference type="Proteomes" id="UP001274830">
    <property type="component" value="Unassembled WGS sequence"/>
</dbReference>
<dbReference type="Gene3D" id="2.80.10.50">
    <property type="match status" value="1"/>
</dbReference>
<comment type="caution">
    <text evidence="2">The sequence shown here is derived from an EMBL/GenBank/DDBJ whole genome shotgun (WGS) entry which is preliminary data.</text>
</comment>
<reference evidence="2" key="1">
    <citation type="submission" date="2023-07" db="EMBL/GenBank/DDBJ databases">
        <title>Black Yeasts Isolated from many extreme environments.</title>
        <authorList>
            <person name="Coleine C."/>
            <person name="Stajich J.E."/>
            <person name="Selbmann L."/>
        </authorList>
    </citation>
    <scope>NUCLEOTIDE SEQUENCE</scope>
    <source>
        <strain evidence="2">CCFEE 5485</strain>
    </source>
</reference>
<organism evidence="2 3">
    <name type="scientific">Recurvomyces mirabilis</name>
    <dbReference type="NCBI Taxonomy" id="574656"/>
    <lineage>
        <taxon>Eukaryota</taxon>
        <taxon>Fungi</taxon>
        <taxon>Dikarya</taxon>
        <taxon>Ascomycota</taxon>
        <taxon>Pezizomycotina</taxon>
        <taxon>Dothideomycetes</taxon>
        <taxon>Dothideomycetidae</taxon>
        <taxon>Mycosphaerellales</taxon>
        <taxon>Teratosphaeriaceae</taxon>
        <taxon>Recurvomyces</taxon>
    </lineage>
</organism>
<feature type="region of interest" description="Disordered" evidence="1">
    <location>
        <begin position="201"/>
        <end position="264"/>
    </location>
</feature>
<dbReference type="SUPFAM" id="SSF50370">
    <property type="entry name" value="Ricin B-like lectins"/>
    <property type="match status" value="1"/>
</dbReference>
<gene>
    <name evidence="2" type="ORF">LTR78_005295</name>
</gene>
<feature type="compositionally biased region" description="Basic and acidic residues" evidence="1">
    <location>
        <begin position="201"/>
        <end position="228"/>
    </location>
</feature>
<evidence type="ECO:0000256" key="1">
    <source>
        <dbReference type="SAM" id="MobiDB-lite"/>
    </source>
</evidence>
<protein>
    <submittedName>
        <fullName evidence="2">Uncharacterized protein</fullName>
    </submittedName>
</protein>
<evidence type="ECO:0000313" key="2">
    <source>
        <dbReference type="EMBL" id="KAK3674951.1"/>
    </source>
</evidence>